<keyword evidence="8" id="KW-1185">Reference proteome</keyword>
<dbReference type="HAMAP" id="MF_00081">
    <property type="entry name" value="HrcA"/>
    <property type="match status" value="1"/>
</dbReference>
<evidence type="ECO:0000256" key="3">
    <source>
        <dbReference type="ARBA" id="ARBA00023016"/>
    </source>
</evidence>
<evidence type="ECO:0000256" key="2">
    <source>
        <dbReference type="ARBA" id="ARBA00023015"/>
    </source>
</evidence>
<dbReference type="EMBL" id="CP003360">
    <property type="protein sequence ID" value="AFM24379.1"/>
    <property type="molecule type" value="Genomic_DNA"/>
</dbReference>
<dbReference type="KEGG" id="dti:Desti_1668"/>
<accession>I4C488</accession>
<dbReference type="PANTHER" id="PTHR34824">
    <property type="entry name" value="HEAT-INDUCIBLE TRANSCRIPTION REPRESSOR HRCA"/>
    <property type="match status" value="1"/>
</dbReference>
<dbReference type="InterPro" id="IPR036388">
    <property type="entry name" value="WH-like_DNA-bd_sf"/>
</dbReference>
<reference evidence="8" key="1">
    <citation type="submission" date="2012-06" db="EMBL/GenBank/DDBJ databases">
        <title>Complete sequence of chromosome of Desulfomonile tiedjei DSM 6799.</title>
        <authorList>
            <person name="Lucas S."/>
            <person name="Copeland A."/>
            <person name="Lapidus A."/>
            <person name="Glavina del Rio T."/>
            <person name="Dalin E."/>
            <person name="Tice H."/>
            <person name="Bruce D."/>
            <person name="Goodwin L."/>
            <person name="Pitluck S."/>
            <person name="Peters L."/>
            <person name="Ovchinnikova G."/>
            <person name="Zeytun A."/>
            <person name="Lu M."/>
            <person name="Kyrpides N."/>
            <person name="Mavromatis K."/>
            <person name="Ivanova N."/>
            <person name="Brettin T."/>
            <person name="Detter J.C."/>
            <person name="Han C."/>
            <person name="Larimer F."/>
            <person name="Land M."/>
            <person name="Hauser L."/>
            <person name="Markowitz V."/>
            <person name="Cheng J.-F."/>
            <person name="Hugenholtz P."/>
            <person name="Woyke T."/>
            <person name="Wu D."/>
            <person name="Spring S."/>
            <person name="Schroeder M."/>
            <person name="Brambilla E."/>
            <person name="Klenk H.-P."/>
            <person name="Eisen J.A."/>
        </authorList>
    </citation>
    <scope>NUCLEOTIDE SEQUENCE [LARGE SCALE GENOMIC DNA]</scope>
    <source>
        <strain evidence="8">ATCC 49306 / DSM 6799 / DCB-1</strain>
    </source>
</reference>
<evidence type="ECO:0000259" key="6">
    <source>
        <dbReference type="Pfam" id="PF01628"/>
    </source>
</evidence>
<evidence type="ECO:0000256" key="5">
    <source>
        <dbReference type="HAMAP-Rule" id="MF_00081"/>
    </source>
</evidence>
<dbReference type="GO" id="GO:0045892">
    <property type="term" value="P:negative regulation of DNA-templated transcription"/>
    <property type="evidence" value="ECO:0007669"/>
    <property type="project" value="UniProtKB-UniRule"/>
</dbReference>
<comment type="similarity">
    <text evidence="5">Belongs to the HrcA family.</text>
</comment>
<dbReference type="Proteomes" id="UP000006055">
    <property type="component" value="Chromosome"/>
</dbReference>
<dbReference type="OrthoDB" id="9783139at2"/>
<dbReference type="InterPro" id="IPR036390">
    <property type="entry name" value="WH_DNA-bd_sf"/>
</dbReference>
<evidence type="ECO:0000313" key="8">
    <source>
        <dbReference type="Proteomes" id="UP000006055"/>
    </source>
</evidence>
<dbReference type="SUPFAM" id="SSF55781">
    <property type="entry name" value="GAF domain-like"/>
    <property type="match status" value="1"/>
</dbReference>
<organism evidence="7 8">
    <name type="scientific">Desulfomonile tiedjei (strain ATCC 49306 / DSM 6799 / DCB-1)</name>
    <dbReference type="NCBI Taxonomy" id="706587"/>
    <lineage>
        <taxon>Bacteria</taxon>
        <taxon>Pseudomonadati</taxon>
        <taxon>Thermodesulfobacteriota</taxon>
        <taxon>Desulfomonilia</taxon>
        <taxon>Desulfomonilales</taxon>
        <taxon>Desulfomonilaceae</taxon>
        <taxon>Desulfomonile</taxon>
    </lineage>
</organism>
<dbReference type="InterPro" id="IPR021153">
    <property type="entry name" value="HrcA_C"/>
</dbReference>
<dbReference type="PANTHER" id="PTHR34824:SF1">
    <property type="entry name" value="HEAT-INDUCIBLE TRANSCRIPTION REPRESSOR HRCA"/>
    <property type="match status" value="1"/>
</dbReference>
<dbReference type="Pfam" id="PF01628">
    <property type="entry name" value="HrcA"/>
    <property type="match status" value="1"/>
</dbReference>
<sequence length="347" mass="38419">MGRLENRSEQILKAIVSEYVATGEPVGSRTLSKRREIGLSAASIRNIMSDLTDSGFITQPHVSAGRVPTDLGYRFYVDVLLRPGKLETEEEAMIETLLGNAGLDIRDVLRKSSGVLAGFSRQAGVVASPPADYTFKSIDFIKVAEDKILVVLVSTAGIIHNKIIFDEDGIKQETLERYSRMLCDMLKDLDLRQARERIENELNLERTRVDAMLAKVLRLGHSILMVGATREVFIEGQINILEDPEFAHIEKLKAVLVAFEEKSNFLKILDKTLQAKGIQILIGSEHGVGELDTCSIVAYPIRTKKSCLGSIAVVGPKRMDYQKVVPVVSATARIITKIVKRIVESDV</sequence>
<dbReference type="Gene3D" id="3.30.390.60">
    <property type="entry name" value="Heat-inducible transcription repressor hrca homolog, domain 3"/>
    <property type="match status" value="1"/>
</dbReference>
<dbReference type="NCBIfam" id="TIGR00331">
    <property type="entry name" value="hrcA"/>
    <property type="match status" value="1"/>
</dbReference>
<dbReference type="AlphaFoldDB" id="I4C488"/>
<evidence type="ECO:0000256" key="4">
    <source>
        <dbReference type="ARBA" id="ARBA00023163"/>
    </source>
</evidence>
<keyword evidence="2 5" id="KW-0805">Transcription regulation</keyword>
<dbReference type="SUPFAM" id="SSF46785">
    <property type="entry name" value="Winged helix' DNA-binding domain"/>
    <property type="match status" value="1"/>
</dbReference>
<keyword evidence="1 5" id="KW-0678">Repressor</keyword>
<dbReference type="RefSeq" id="WP_014809527.1">
    <property type="nucleotide sequence ID" value="NC_018025.1"/>
</dbReference>
<dbReference type="PIRSF" id="PIRSF005485">
    <property type="entry name" value="HrcA"/>
    <property type="match status" value="1"/>
</dbReference>
<dbReference type="eggNOG" id="COG1420">
    <property type="taxonomic scope" value="Bacteria"/>
</dbReference>
<keyword evidence="3 5" id="KW-0346">Stress response</keyword>
<dbReference type="Gene3D" id="1.10.10.10">
    <property type="entry name" value="Winged helix-like DNA-binding domain superfamily/Winged helix DNA-binding domain"/>
    <property type="match status" value="1"/>
</dbReference>
<dbReference type="HOGENOM" id="CLU_050019_0_0_7"/>
<feature type="domain" description="Heat-inducible transcription repressor HrcA C-terminal" evidence="6">
    <location>
        <begin position="107"/>
        <end position="325"/>
    </location>
</feature>
<proteinExistence type="inferred from homology"/>
<dbReference type="InterPro" id="IPR002571">
    <property type="entry name" value="HrcA"/>
</dbReference>
<keyword evidence="4 5" id="KW-0804">Transcription</keyword>
<dbReference type="GO" id="GO:0003677">
    <property type="term" value="F:DNA binding"/>
    <property type="evidence" value="ECO:0007669"/>
    <property type="project" value="InterPro"/>
</dbReference>
<gene>
    <name evidence="5" type="primary">hrcA</name>
    <name evidence="7" type="ordered locus">Desti_1668</name>
</gene>
<protein>
    <recommendedName>
        <fullName evidence="5">Heat-inducible transcription repressor HrcA</fullName>
    </recommendedName>
</protein>
<dbReference type="STRING" id="706587.Desti_1668"/>
<dbReference type="InterPro" id="IPR029016">
    <property type="entry name" value="GAF-like_dom_sf"/>
</dbReference>
<comment type="function">
    <text evidence="5">Negative regulator of class I heat shock genes (grpE-dnaK-dnaJ and groELS operons). Prevents heat-shock induction of these operons.</text>
</comment>
<dbReference type="PATRIC" id="fig|706587.4.peg.1906"/>
<dbReference type="InterPro" id="IPR023120">
    <property type="entry name" value="WHTH_transcript_rep_HrcA_IDD"/>
</dbReference>
<evidence type="ECO:0000256" key="1">
    <source>
        <dbReference type="ARBA" id="ARBA00022491"/>
    </source>
</evidence>
<dbReference type="Gene3D" id="3.30.450.40">
    <property type="match status" value="1"/>
</dbReference>
<name>I4C488_DESTA</name>
<evidence type="ECO:0000313" key="7">
    <source>
        <dbReference type="EMBL" id="AFM24379.1"/>
    </source>
</evidence>